<dbReference type="InterPro" id="IPR026791">
    <property type="entry name" value="DOCK"/>
</dbReference>
<accession>A0AAV7C7F0</accession>
<reference evidence="3" key="1">
    <citation type="thesis" date="2020" institute="ProQuest LLC" country="789 East Eisenhower Parkway, Ann Arbor, MI, USA">
        <title>Comparative Genomics and Chromosome Evolution.</title>
        <authorList>
            <person name="Mudd A.B."/>
        </authorList>
    </citation>
    <scope>NUCLEOTIDE SEQUENCE</scope>
    <source>
        <strain evidence="3">237g6f4</strain>
        <tissue evidence="3">Blood</tissue>
    </source>
</reference>
<dbReference type="Gene3D" id="2.30.29.30">
    <property type="entry name" value="Pleckstrin-homology domain (PH domain)/Phosphotyrosine-binding domain (PTB)"/>
    <property type="match status" value="1"/>
</dbReference>
<evidence type="ECO:0000313" key="3">
    <source>
        <dbReference type="EMBL" id="KAG8580947.1"/>
    </source>
</evidence>
<dbReference type="SUPFAM" id="SSF50729">
    <property type="entry name" value="PH domain-like"/>
    <property type="match status" value="1"/>
</dbReference>
<comment type="caution">
    <text evidence="3">The sequence shown here is derived from an EMBL/GenBank/DDBJ whole genome shotgun (WGS) entry which is preliminary data.</text>
</comment>
<gene>
    <name evidence="3" type="ORF">GDO81_007484</name>
</gene>
<feature type="compositionally biased region" description="Acidic residues" evidence="1">
    <location>
        <begin position="170"/>
        <end position="180"/>
    </location>
</feature>
<dbReference type="GO" id="GO:0005085">
    <property type="term" value="F:guanyl-nucleotide exchange factor activity"/>
    <property type="evidence" value="ECO:0007669"/>
    <property type="project" value="InterPro"/>
</dbReference>
<evidence type="ECO:0000313" key="4">
    <source>
        <dbReference type="Proteomes" id="UP000824782"/>
    </source>
</evidence>
<dbReference type="InterPro" id="IPR021816">
    <property type="entry name" value="DOCK_C/D_N"/>
</dbReference>
<sequence>MGCAASIVLLQAFRSVVRRSCPHICTRRQEDLSHEIVLQDDVDEISRPRTLIIMHEKPKLLEPLDYESAITELENSYSNDPLKDLVLFPEDDFSVETIPLGIDTVYSTVPEDAERKAEHLLVKEACKYYNSHWHVVNFKYEQYSGDFRQLLQNEKLSKNEKLPLHSFEIDHEEADKDEDTTSLSSSKGGGGGGGGSGVFKSGWLYKGNFNSTVNNSITVRSFKKRFFQLTQLSDNSYIMNFYKDEKISKEPKGCIFLDSCTGVIQNKQLSEACLRAENE</sequence>
<evidence type="ECO:0000256" key="1">
    <source>
        <dbReference type="SAM" id="MobiDB-lite"/>
    </source>
</evidence>
<dbReference type="InterPro" id="IPR011993">
    <property type="entry name" value="PH-like_dom_sf"/>
</dbReference>
<dbReference type="AlphaFoldDB" id="A0AAV7C7F0"/>
<organism evidence="3 4">
    <name type="scientific">Engystomops pustulosus</name>
    <name type="common">Tungara frog</name>
    <name type="synonym">Physalaemus pustulosus</name>
    <dbReference type="NCBI Taxonomy" id="76066"/>
    <lineage>
        <taxon>Eukaryota</taxon>
        <taxon>Metazoa</taxon>
        <taxon>Chordata</taxon>
        <taxon>Craniata</taxon>
        <taxon>Vertebrata</taxon>
        <taxon>Euteleostomi</taxon>
        <taxon>Amphibia</taxon>
        <taxon>Batrachia</taxon>
        <taxon>Anura</taxon>
        <taxon>Neobatrachia</taxon>
        <taxon>Hyloidea</taxon>
        <taxon>Leptodactylidae</taxon>
        <taxon>Leiuperinae</taxon>
        <taxon>Engystomops</taxon>
    </lineage>
</organism>
<dbReference type="Proteomes" id="UP000824782">
    <property type="component" value="Unassembled WGS sequence"/>
</dbReference>
<dbReference type="PANTHER" id="PTHR23317:SF71">
    <property type="entry name" value="DEDICATOR OF CYTOKINESIS PROTEIN 10"/>
    <property type="match status" value="1"/>
</dbReference>
<dbReference type="GO" id="GO:0060997">
    <property type="term" value="P:dendritic spine morphogenesis"/>
    <property type="evidence" value="ECO:0007669"/>
    <property type="project" value="TreeGrafter"/>
</dbReference>
<dbReference type="Pfam" id="PF11878">
    <property type="entry name" value="DOCK_C-D_N"/>
    <property type="match status" value="1"/>
</dbReference>
<name>A0AAV7C7F0_ENGPU</name>
<feature type="domain" description="Dedicator of cytokinesis C/D N-terminal" evidence="2">
    <location>
        <begin position="59"/>
        <end position="170"/>
    </location>
</feature>
<feature type="region of interest" description="Disordered" evidence="1">
    <location>
        <begin position="168"/>
        <end position="194"/>
    </location>
</feature>
<dbReference type="EMBL" id="WNYA01000003">
    <property type="protein sequence ID" value="KAG8580947.1"/>
    <property type="molecule type" value="Genomic_DNA"/>
</dbReference>
<proteinExistence type="predicted"/>
<dbReference type="GO" id="GO:0007264">
    <property type="term" value="P:small GTPase-mediated signal transduction"/>
    <property type="evidence" value="ECO:0007669"/>
    <property type="project" value="InterPro"/>
</dbReference>
<dbReference type="PANTHER" id="PTHR23317">
    <property type="entry name" value="DEDICATOR OF CYTOKINESIS DOCK"/>
    <property type="match status" value="1"/>
</dbReference>
<dbReference type="GO" id="GO:0030334">
    <property type="term" value="P:regulation of cell migration"/>
    <property type="evidence" value="ECO:0007669"/>
    <property type="project" value="TreeGrafter"/>
</dbReference>
<protein>
    <recommendedName>
        <fullName evidence="2">Dedicator of cytokinesis C/D N-terminal domain-containing protein</fullName>
    </recommendedName>
</protein>
<keyword evidence="4" id="KW-1185">Reference proteome</keyword>
<evidence type="ECO:0000259" key="2">
    <source>
        <dbReference type="Pfam" id="PF11878"/>
    </source>
</evidence>